<accession>A0A642V3J0</accession>
<proteinExistence type="inferred from homology"/>
<dbReference type="InterPro" id="IPR011990">
    <property type="entry name" value="TPR-like_helical_dom_sf"/>
</dbReference>
<evidence type="ECO:0000256" key="2">
    <source>
        <dbReference type="ARBA" id="ARBA00007626"/>
    </source>
</evidence>
<dbReference type="OrthoDB" id="185373at2759"/>
<name>A0A642V3J0_9ASCO</name>
<evidence type="ECO:0000256" key="1">
    <source>
        <dbReference type="ARBA" id="ARBA00004173"/>
    </source>
</evidence>
<dbReference type="InterPro" id="IPR050872">
    <property type="entry name" value="PPR_P_subfamily"/>
</dbReference>
<dbReference type="GO" id="GO:0005739">
    <property type="term" value="C:mitochondrion"/>
    <property type="evidence" value="ECO:0007669"/>
    <property type="project" value="UniProtKB-SubCell"/>
</dbReference>
<evidence type="ECO:0000256" key="3">
    <source>
        <dbReference type="PROSITE-ProRule" id="PRU00708"/>
    </source>
</evidence>
<reference evidence="4" key="1">
    <citation type="journal article" date="2019" name="G3 (Bethesda)">
        <title>Genome Assemblies of Two Rare Opportunistic Yeast Pathogens: Diutina rugosa (syn. Candida rugosa) and Trichomonascus ciferrii (syn. Candida ciferrii).</title>
        <authorList>
            <person name="Mixao V."/>
            <person name="Saus E."/>
            <person name="Hansen A.P."/>
            <person name="Lass-Florl C."/>
            <person name="Gabaldon T."/>
        </authorList>
    </citation>
    <scope>NUCLEOTIDE SEQUENCE</scope>
    <source>
        <strain evidence="4">CBS 4856</strain>
    </source>
</reference>
<dbReference type="Proteomes" id="UP000761534">
    <property type="component" value="Unassembled WGS sequence"/>
</dbReference>
<evidence type="ECO:0000313" key="5">
    <source>
        <dbReference type="Proteomes" id="UP000761534"/>
    </source>
</evidence>
<dbReference type="AlphaFoldDB" id="A0A642V3J0"/>
<comment type="similarity">
    <text evidence="2">Belongs to the PPR family. P subfamily.</text>
</comment>
<keyword evidence="5" id="KW-1185">Reference proteome</keyword>
<protein>
    <recommendedName>
        <fullName evidence="6">Mitochondrial group I intron splicing factor CCM1</fullName>
    </recommendedName>
</protein>
<dbReference type="PANTHER" id="PTHR46128">
    <property type="entry name" value="MITOCHONDRIAL GROUP I INTRON SPLICING FACTOR CCM1"/>
    <property type="match status" value="1"/>
</dbReference>
<dbReference type="PANTHER" id="PTHR46128:SF329">
    <property type="entry name" value="MITOCHONDRIAL GROUP I INTRON SPLICING FACTOR DMR1"/>
    <property type="match status" value="1"/>
</dbReference>
<dbReference type="EMBL" id="SWFS01000264">
    <property type="protein sequence ID" value="KAA8912145.1"/>
    <property type="molecule type" value="Genomic_DNA"/>
</dbReference>
<gene>
    <name evidence="4" type="ORF">TRICI_003610</name>
</gene>
<comment type="caution">
    <text evidence="4">The sequence shown here is derived from an EMBL/GenBank/DDBJ whole genome shotgun (WGS) entry which is preliminary data.</text>
</comment>
<dbReference type="VEuPathDB" id="FungiDB:TRICI_003610"/>
<dbReference type="Gene3D" id="1.25.40.10">
    <property type="entry name" value="Tetratricopeptide repeat domain"/>
    <property type="match status" value="2"/>
</dbReference>
<sequence length="857" mass="99277">MLFRRFATVTRGRIGIQYGRLLVPRATQQCRLYATKPSWVNRWLIKSPSTGGTWEETEVESTEVWDQTARRLKEDLIRAKNTKNVDSKGIQALLSMLVEQSPDNRINPKYLPIVEVAYSMMIDSGLKLSLEYCEKLFHAVASNPADEIMRFSVITKLYSVIYKHGNVLYNAVLYAKFLRIQGKIEESQKLLNTSFKQNQHLVNDEVVKFCIDAIKSTNSDGQSLSKILTVAKDTKCDLSLEVYHEAIIAFSETVAKERDSSDKFSLFVNKFVLKNDAFPSYSEETVVIILDACLALNATKTGNKVVTNMGLSVLESFQPKNREMLLQFYELLLMSCSRFRVDIHVGKEVVDKLYANFDEKDFAKETWDVIIQWKAYESPKIDEIKGLIGRMEFVPDQATLNGVLRMACENLHHDNAYVKSVLDYFNKELEVDSDVETFSLLLQRCLEEKDLDTAEKMFEKSLSEGCQWSSQDGKFLKTLDELLVNMCNMPPPVDTYRVFRVFQKVKMFTDTVGYDAQVAILKMFLDGDFVPDAGRFLEDELGGDKRDSTRNDLPYYKVPEMYEAMYDYIMTREDYKNCWLLYGYLNRFIKLPYESYFPTMKRFCDLQRPDAALLIFKYLRARNKKEGMRPPSEAMYILLFNEFGRMLYEEGVKTLHLFFKMDLSIDTNINLQNSLMSAYCNLEEDEKVMELWSQTETFPAINNDTATIMIKQLTRSSTIHDVEDFWLSLPETYNLTPTSDNLRQYIVANCYHGYYMRALKITKEASEVYGIEPTQDIIEALYNWSLLPSRKAQVEQWALENHSDKWHALQQKGTLKSYVLPENNDNNSEEALRAEAISLLEGERTQHNKYVPELPDN</sequence>
<evidence type="ECO:0008006" key="6">
    <source>
        <dbReference type="Google" id="ProtNLM"/>
    </source>
</evidence>
<dbReference type="PROSITE" id="PS51375">
    <property type="entry name" value="PPR"/>
    <property type="match status" value="1"/>
</dbReference>
<organism evidence="4 5">
    <name type="scientific">Trichomonascus ciferrii</name>
    <dbReference type="NCBI Taxonomy" id="44093"/>
    <lineage>
        <taxon>Eukaryota</taxon>
        <taxon>Fungi</taxon>
        <taxon>Dikarya</taxon>
        <taxon>Ascomycota</taxon>
        <taxon>Saccharomycotina</taxon>
        <taxon>Dipodascomycetes</taxon>
        <taxon>Dipodascales</taxon>
        <taxon>Trichomonascaceae</taxon>
        <taxon>Trichomonascus</taxon>
        <taxon>Trichomonascus ciferrii complex</taxon>
    </lineage>
</organism>
<evidence type="ECO:0000313" key="4">
    <source>
        <dbReference type="EMBL" id="KAA8912145.1"/>
    </source>
</evidence>
<dbReference type="InterPro" id="IPR002885">
    <property type="entry name" value="PPR_rpt"/>
</dbReference>
<feature type="repeat" description="PPR" evidence="3">
    <location>
        <begin position="434"/>
        <end position="468"/>
    </location>
</feature>
<comment type="subcellular location">
    <subcellularLocation>
        <location evidence="1">Mitochondrion</location>
    </subcellularLocation>
</comment>